<keyword evidence="8 10" id="KW-0539">Nucleus</keyword>
<dbReference type="InterPro" id="IPR056743">
    <property type="entry name" value="TRM5-TYW2-like_MTfase"/>
</dbReference>
<comment type="similarity">
    <text evidence="10">Belongs to the TRM5 / TYW2 family.</text>
</comment>
<feature type="binding site" evidence="10">
    <location>
        <position position="278"/>
    </location>
    <ligand>
        <name>S-adenosyl-L-methionine</name>
        <dbReference type="ChEBI" id="CHEBI:59789"/>
    </ligand>
</feature>
<keyword evidence="3 10" id="KW-0489">Methyltransferase</keyword>
<evidence type="ECO:0000313" key="12">
    <source>
        <dbReference type="EMBL" id="NDV32619.1"/>
    </source>
</evidence>
<dbReference type="InterPro" id="IPR056744">
    <property type="entry name" value="TRM5/TYW2-like_N"/>
</dbReference>
<dbReference type="CDD" id="cd02440">
    <property type="entry name" value="AdoMet_MTases"/>
    <property type="match status" value="1"/>
</dbReference>
<dbReference type="FunFam" id="3.30.300.110:FF:000001">
    <property type="entry name" value="tRNA (guanine(37)-N1)-methyltransferase"/>
    <property type="match status" value="1"/>
</dbReference>
<keyword evidence="5 10" id="KW-0949">S-adenosyl-L-methionine</keyword>
<name>A0A6B2L6M0_9EUKA</name>
<dbReference type="GO" id="GO:0002939">
    <property type="term" value="P:tRNA N1-guanine methylation"/>
    <property type="evidence" value="ECO:0007669"/>
    <property type="project" value="TreeGrafter"/>
</dbReference>
<dbReference type="AlphaFoldDB" id="A0A6B2L6M0"/>
<dbReference type="HAMAP" id="MF_03152">
    <property type="entry name" value="TRM5"/>
    <property type="match status" value="1"/>
</dbReference>
<dbReference type="GO" id="GO:0052906">
    <property type="term" value="F:tRNA (guanine(37)-N1)-methyltransferase activity"/>
    <property type="evidence" value="ECO:0007669"/>
    <property type="project" value="UniProtKB-UniRule"/>
</dbReference>
<comment type="catalytic activity">
    <reaction evidence="9 10">
        <text>guanosine(37) in tRNA + S-adenosyl-L-methionine = N(1)-methylguanosine(37) in tRNA + S-adenosyl-L-homocysteine + H(+)</text>
        <dbReference type="Rhea" id="RHEA:36899"/>
        <dbReference type="Rhea" id="RHEA-COMP:10145"/>
        <dbReference type="Rhea" id="RHEA-COMP:10147"/>
        <dbReference type="ChEBI" id="CHEBI:15378"/>
        <dbReference type="ChEBI" id="CHEBI:57856"/>
        <dbReference type="ChEBI" id="CHEBI:59789"/>
        <dbReference type="ChEBI" id="CHEBI:73542"/>
        <dbReference type="ChEBI" id="CHEBI:74269"/>
        <dbReference type="EC" id="2.1.1.228"/>
    </reaction>
</comment>
<dbReference type="Pfam" id="PF02475">
    <property type="entry name" value="TRM5-TYW2_MTfase"/>
    <property type="match status" value="1"/>
</dbReference>
<keyword evidence="7 10" id="KW-0496">Mitochondrion</keyword>
<dbReference type="InterPro" id="IPR030382">
    <property type="entry name" value="MeTrfase_TRM5/TYW2"/>
</dbReference>
<evidence type="ECO:0000256" key="5">
    <source>
        <dbReference type="ARBA" id="ARBA00022691"/>
    </source>
</evidence>
<dbReference type="PANTHER" id="PTHR23245:SF43">
    <property type="entry name" value="TRNA (GUANINE(37)-N1)-METHYLTRANSFERASE 2"/>
    <property type="match status" value="1"/>
</dbReference>
<keyword evidence="6 10" id="KW-0819">tRNA processing</keyword>
<dbReference type="Gene3D" id="3.40.50.150">
    <property type="entry name" value="Vaccinia Virus protein VP39"/>
    <property type="match status" value="1"/>
</dbReference>
<keyword evidence="2 10" id="KW-0963">Cytoplasm</keyword>
<comment type="subunit">
    <text evidence="10">Monomer.</text>
</comment>
<dbReference type="EC" id="2.1.1.228" evidence="10"/>
<evidence type="ECO:0000256" key="2">
    <source>
        <dbReference type="ARBA" id="ARBA00022490"/>
    </source>
</evidence>
<protein>
    <recommendedName>
        <fullName evidence="10">tRNA (guanine(37)-N1)-methyltransferase</fullName>
        <ecNumber evidence="10">2.1.1.228</ecNumber>
    </recommendedName>
    <alternativeName>
        <fullName evidence="10">M1G-methyltransferase</fullName>
    </alternativeName>
    <alternativeName>
        <fullName evidence="10">tRNA [GM37] methyltransferase</fullName>
    </alternativeName>
    <alternativeName>
        <fullName evidence="10">tRNA methyltransferase 5 homolog</fullName>
    </alternativeName>
</protein>
<comment type="function">
    <text evidence="10">Specifically methylates the N1 position of guanosine-37 in various cytoplasmic and mitochondrial tRNAs. Methylation is not dependent on the nature of the nucleoside 5' of the target nucleoside. This is the first step in the biosynthesis of wybutosine (yW), a modified base adjacent to the anticodon of tRNAs and required for accurate decoding.</text>
</comment>
<keyword evidence="4 10" id="KW-0808">Transferase</keyword>
<sequence>MVCIKVEAKFCSKLLNLVKGYKLEKYKLISEGTKRVIHLNNTIKHTDLREIPEETRQAINEIEGIQILPTTLHLGYEELTADEIFSKILPPNLELVTSFETVGHIARFNLSPECEPFKKIIGKVIMDKNKHIRTVVNKTANINNEFRTFQMEVIAGEPNFLTEVKDNGCRYVFDYTEVYWNSRLSKEHDRLVSLFKKNDIIVDMFAGVGPFAIPAARAGCIVYSNDLNPRSHHYLKENAVLNKCDKNVKAFNLDGRLFIKELLFGETKLNRIDHIIMNLPASAIEFLDVFRDLRLPDRSLTPTIHCYGFSNETDITKDAIEQGQKILGPIENATVFEVRGVSPKKTMFRLSFPYEIKREEESEVVEPPHKKQKTEL</sequence>
<dbReference type="SUPFAM" id="SSF53335">
    <property type="entry name" value="S-adenosyl-L-methionine-dependent methyltransferases"/>
    <property type="match status" value="1"/>
</dbReference>
<dbReference type="InterPro" id="IPR029063">
    <property type="entry name" value="SAM-dependent_MTases_sf"/>
</dbReference>
<evidence type="ECO:0000259" key="11">
    <source>
        <dbReference type="PROSITE" id="PS51684"/>
    </source>
</evidence>
<comment type="similarity">
    <text evidence="1">Belongs to the class I-like SAM-binding methyltransferase superfamily. TRM5/TYW2 family.</text>
</comment>
<organism evidence="12">
    <name type="scientific">Arcella intermedia</name>
    <dbReference type="NCBI Taxonomy" id="1963864"/>
    <lineage>
        <taxon>Eukaryota</taxon>
        <taxon>Amoebozoa</taxon>
        <taxon>Tubulinea</taxon>
        <taxon>Elardia</taxon>
        <taxon>Arcellinida</taxon>
        <taxon>Sphaerothecina</taxon>
        <taxon>Arcellidae</taxon>
        <taxon>Arcella</taxon>
    </lineage>
</organism>
<feature type="domain" description="SAM-dependent methyltransferase TRM5/TYW2-type" evidence="11">
    <location>
        <begin position="99"/>
        <end position="356"/>
    </location>
</feature>
<accession>A0A6B2L6M0</accession>
<comment type="subcellular location">
    <subcellularLocation>
        <location evidence="10">Mitochondrion matrix</location>
    </subcellularLocation>
    <subcellularLocation>
        <location evidence="10">Nucleus</location>
    </subcellularLocation>
    <subcellularLocation>
        <location evidence="10">Cytoplasm</location>
    </subcellularLocation>
    <text evidence="10">Predominantly in the mitochondria and in the nucleus.</text>
</comment>
<evidence type="ECO:0000256" key="4">
    <source>
        <dbReference type="ARBA" id="ARBA00022679"/>
    </source>
</evidence>
<evidence type="ECO:0000256" key="7">
    <source>
        <dbReference type="ARBA" id="ARBA00023128"/>
    </source>
</evidence>
<evidence type="ECO:0000256" key="6">
    <source>
        <dbReference type="ARBA" id="ARBA00022694"/>
    </source>
</evidence>
<dbReference type="GO" id="GO:0070901">
    <property type="term" value="P:mitochondrial tRNA methylation"/>
    <property type="evidence" value="ECO:0007669"/>
    <property type="project" value="UniProtKB-ARBA"/>
</dbReference>
<evidence type="ECO:0000256" key="10">
    <source>
        <dbReference type="HAMAP-Rule" id="MF_03152"/>
    </source>
</evidence>
<feature type="binding site" evidence="10">
    <location>
        <begin position="226"/>
        <end position="227"/>
    </location>
    <ligand>
        <name>S-adenosyl-L-methionine</name>
        <dbReference type="ChEBI" id="CHEBI:59789"/>
    </ligand>
</feature>
<reference evidence="12" key="1">
    <citation type="journal article" date="2020" name="J. Eukaryot. Microbiol.">
        <title>De novo Sequencing, Assembly and Annotation of the Transcriptome for the Free-Living Testate Amoeba Arcella intermedia.</title>
        <authorList>
            <person name="Ribeiro G.M."/>
            <person name="Porfirio-Sousa A.L."/>
            <person name="Maurer-Alcala X.X."/>
            <person name="Katz L.A."/>
            <person name="Lahr D.J.G."/>
        </authorList>
    </citation>
    <scope>NUCLEOTIDE SEQUENCE</scope>
</reference>
<evidence type="ECO:0000256" key="3">
    <source>
        <dbReference type="ARBA" id="ARBA00022603"/>
    </source>
</evidence>
<feature type="binding site" evidence="10">
    <location>
        <begin position="254"/>
        <end position="255"/>
    </location>
    <ligand>
        <name>S-adenosyl-L-methionine</name>
        <dbReference type="ChEBI" id="CHEBI:59789"/>
    </ligand>
</feature>
<dbReference type="PANTHER" id="PTHR23245">
    <property type="entry name" value="TRNA METHYLTRANSFERASE"/>
    <property type="match status" value="1"/>
</dbReference>
<dbReference type="GO" id="GO:0005759">
    <property type="term" value="C:mitochondrial matrix"/>
    <property type="evidence" value="ECO:0007669"/>
    <property type="project" value="UniProtKB-SubCell"/>
</dbReference>
<dbReference type="InterPro" id="IPR025792">
    <property type="entry name" value="tRNA_Gua_MeTrfase_euk"/>
</dbReference>
<feature type="binding site" evidence="10">
    <location>
        <position position="188"/>
    </location>
    <ligand>
        <name>S-adenosyl-L-methionine</name>
        <dbReference type="ChEBI" id="CHEBI:59789"/>
    </ligand>
</feature>
<dbReference type="EMBL" id="GIBP01003650">
    <property type="protein sequence ID" value="NDV32619.1"/>
    <property type="molecule type" value="Transcribed_RNA"/>
</dbReference>
<dbReference type="PROSITE" id="PS51684">
    <property type="entry name" value="SAM_MT_TRM5_TYW2"/>
    <property type="match status" value="1"/>
</dbReference>
<dbReference type="GO" id="GO:0005634">
    <property type="term" value="C:nucleus"/>
    <property type="evidence" value="ECO:0007669"/>
    <property type="project" value="UniProtKB-SubCell"/>
</dbReference>
<proteinExistence type="inferred from homology"/>
<evidence type="ECO:0000256" key="9">
    <source>
        <dbReference type="ARBA" id="ARBA00047783"/>
    </source>
</evidence>
<dbReference type="Pfam" id="PF25133">
    <property type="entry name" value="TYW2_N_2"/>
    <property type="match status" value="1"/>
</dbReference>
<evidence type="ECO:0000256" key="8">
    <source>
        <dbReference type="ARBA" id="ARBA00023242"/>
    </source>
</evidence>
<dbReference type="Gene3D" id="3.30.300.110">
    <property type="entry name" value="Met-10+ protein-like domains"/>
    <property type="match status" value="1"/>
</dbReference>
<evidence type="ECO:0000256" key="1">
    <source>
        <dbReference type="ARBA" id="ARBA00009775"/>
    </source>
</evidence>